<dbReference type="InterPro" id="IPR023228">
    <property type="entry name" value="SAM_OH_AdoTrfase_N_sf"/>
</dbReference>
<dbReference type="OrthoDB" id="372224at2157"/>
<dbReference type="Gene3D" id="3.40.50.10790">
    <property type="entry name" value="S-adenosyl-l-methionine hydroxide adenosyltransferase, N-terminal"/>
    <property type="match status" value="1"/>
</dbReference>
<proteinExistence type="inferred from homology"/>
<name>A0A7D5IAK3_9EURY</name>
<dbReference type="InterPro" id="IPR046470">
    <property type="entry name" value="SAM_HAT_C"/>
</dbReference>
<dbReference type="PANTHER" id="PTHR35092">
    <property type="entry name" value="CHLORINASE MJ1651"/>
    <property type="match status" value="1"/>
</dbReference>
<dbReference type="Pfam" id="PF01887">
    <property type="entry name" value="SAM_HAT_N"/>
    <property type="match status" value="1"/>
</dbReference>
<sequence>MPVITLTTDFGSLYPAALKAVILGIEPGAQIVDITHSIAHADIRAGAFAMYTVVDYFPKGTVHVAVVDPGVGTERNSIVISSGGQFFVGPDNGLMIPAALKLGDIQVYKITNTELLGDVSSTFHGRDIFARIGAHLLGDMMPDDVGEKTEGYVNMDFGAVDAIGNSVSGEVIYVDDFGNIITNISGKLILDRIGFGEKLNVSGTKIPFMQTYGFVNKGELLSLIGSHGFFEIAVNLGSAASELGIKNGDKINILIP</sequence>
<dbReference type="Gene3D" id="2.40.30.90">
    <property type="entry name" value="Bacterial fluorinating enzyme like"/>
    <property type="match status" value="1"/>
</dbReference>
<dbReference type="GO" id="GO:0016740">
    <property type="term" value="F:transferase activity"/>
    <property type="evidence" value="ECO:0007669"/>
    <property type="project" value="UniProtKB-KW"/>
</dbReference>
<dbReference type="InterPro" id="IPR002747">
    <property type="entry name" value="SAM_OH_AdoTrfase"/>
</dbReference>
<dbReference type="Proteomes" id="UP000509594">
    <property type="component" value="Chromosome"/>
</dbReference>
<dbReference type="PIRSF" id="PIRSF006779">
    <property type="entry name" value="UCP006779"/>
    <property type="match status" value="1"/>
</dbReference>
<dbReference type="RefSeq" id="WP_176966196.1">
    <property type="nucleotide sequence ID" value="NZ_CP058215.1"/>
</dbReference>
<evidence type="ECO:0000313" key="5">
    <source>
        <dbReference type="EMBL" id="QLC51142.1"/>
    </source>
</evidence>
<evidence type="ECO:0000259" key="3">
    <source>
        <dbReference type="Pfam" id="PF01887"/>
    </source>
</evidence>
<evidence type="ECO:0000313" key="6">
    <source>
        <dbReference type="Proteomes" id="UP000509594"/>
    </source>
</evidence>
<feature type="domain" description="S-adenosyl-l-methionine hydroxide adenosyltransferase N-terminal" evidence="3">
    <location>
        <begin position="4"/>
        <end position="145"/>
    </location>
</feature>
<gene>
    <name evidence="5" type="ORF">HWN40_13400</name>
</gene>
<evidence type="ECO:0000259" key="4">
    <source>
        <dbReference type="Pfam" id="PF20257"/>
    </source>
</evidence>
<dbReference type="AlphaFoldDB" id="A0A7D5IAK3"/>
<keyword evidence="1" id="KW-0949">S-adenosyl-L-methionine</keyword>
<comment type="similarity">
    <text evidence="2">Belongs to the SAM hydrolase / SAM-dependent halogenase family.</text>
</comment>
<dbReference type="InterPro" id="IPR046469">
    <property type="entry name" value="SAM_HAT_N"/>
</dbReference>
<keyword evidence="6" id="KW-1185">Reference proteome</keyword>
<dbReference type="EMBL" id="CP058215">
    <property type="protein sequence ID" value="QLC51142.1"/>
    <property type="molecule type" value="Genomic_DNA"/>
</dbReference>
<dbReference type="PANTHER" id="PTHR35092:SF1">
    <property type="entry name" value="CHLORINASE MJ1651"/>
    <property type="match status" value="1"/>
</dbReference>
<evidence type="ECO:0000256" key="1">
    <source>
        <dbReference type="ARBA" id="ARBA00022691"/>
    </source>
</evidence>
<feature type="domain" description="S-adenosyl-l-methionine hydroxide adenosyltransferase C-terminal" evidence="4">
    <location>
        <begin position="169"/>
        <end position="251"/>
    </location>
</feature>
<protein>
    <submittedName>
        <fullName evidence="5">S-adenosyl-l-methionine hydroxide adenosyltransferase family protein</fullName>
    </submittedName>
</protein>
<accession>A0A7D5IAK3</accession>
<organism evidence="5 6">
    <name type="scientific">Methanolobus zinderi</name>
    <dbReference type="NCBI Taxonomy" id="536044"/>
    <lineage>
        <taxon>Archaea</taxon>
        <taxon>Methanobacteriati</taxon>
        <taxon>Methanobacteriota</taxon>
        <taxon>Stenosarchaea group</taxon>
        <taxon>Methanomicrobia</taxon>
        <taxon>Methanosarcinales</taxon>
        <taxon>Methanosarcinaceae</taxon>
        <taxon>Methanolobus</taxon>
    </lineage>
</organism>
<evidence type="ECO:0000256" key="2">
    <source>
        <dbReference type="ARBA" id="ARBA00024035"/>
    </source>
</evidence>
<dbReference type="KEGG" id="mzi:HWN40_13400"/>
<keyword evidence="5" id="KW-0808">Transferase</keyword>
<reference evidence="5 6" key="1">
    <citation type="submission" date="2020-06" db="EMBL/GenBank/DDBJ databases">
        <title>Methanolobus halotolerans sp. nov., isolated from a saline lake Tus in Siberia.</title>
        <authorList>
            <person name="Shen Y."/>
            <person name="Chen S.-C."/>
            <person name="Lai M.-C."/>
            <person name="Huang H.-H."/>
            <person name="Chiu H.-H."/>
            <person name="Tang S.-L."/>
            <person name="Rogozin D.Y."/>
            <person name="Degermendzhy A.G."/>
        </authorList>
    </citation>
    <scope>NUCLEOTIDE SEQUENCE [LARGE SCALE GENOMIC DNA]</scope>
    <source>
        <strain evidence="5 6">DSM 21339</strain>
    </source>
</reference>
<dbReference type="SUPFAM" id="SSF102522">
    <property type="entry name" value="Bacterial fluorinating enzyme, N-terminal domain"/>
    <property type="match status" value="1"/>
</dbReference>
<dbReference type="Pfam" id="PF20257">
    <property type="entry name" value="SAM_HAT_C"/>
    <property type="match status" value="1"/>
</dbReference>
<dbReference type="SUPFAM" id="SSF101852">
    <property type="entry name" value="Bacterial fluorinating enzyme, C-terminal domain"/>
    <property type="match status" value="1"/>
</dbReference>
<dbReference type="GeneID" id="55822689"/>
<dbReference type="InterPro" id="IPR023227">
    <property type="entry name" value="SAM_OH_AdoTrfase_C_sf"/>
</dbReference>